<evidence type="ECO:0000313" key="15">
    <source>
        <dbReference type="EMBL" id="KXU78857.1"/>
    </source>
</evidence>
<keyword evidence="7" id="KW-0067">ATP-binding</keyword>
<dbReference type="SUPFAM" id="SSF47226">
    <property type="entry name" value="Histidine-containing phosphotransfer domain, HPT domain"/>
    <property type="match status" value="1"/>
</dbReference>
<dbReference type="CDD" id="cd16922">
    <property type="entry name" value="HATPase_EvgS-ArcB-TorS-like"/>
    <property type="match status" value="1"/>
</dbReference>
<organism evidence="15 16">
    <name type="scientific">Aeromonas enteropelogenes</name>
    <name type="common">Aeromonas trota</name>
    <dbReference type="NCBI Taxonomy" id="29489"/>
    <lineage>
        <taxon>Bacteria</taxon>
        <taxon>Pseudomonadati</taxon>
        <taxon>Pseudomonadota</taxon>
        <taxon>Gammaproteobacteria</taxon>
        <taxon>Aeromonadales</taxon>
        <taxon>Aeromonadaceae</taxon>
        <taxon>Aeromonas</taxon>
    </lineage>
</organism>
<keyword evidence="11" id="KW-0812">Transmembrane</keyword>
<dbReference type="InterPro" id="IPR011006">
    <property type="entry name" value="CheY-like_superfamily"/>
</dbReference>
<dbReference type="GO" id="GO:0005524">
    <property type="term" value="F:ATP binding"/>
    <property type="evidence" value="ECO:0007669"/>
    <property type="project" value="UniProtKB-KW"/>
</dbReference>
<dbReference type="OrthoDB" id="9810730at2"/>
<dbReference type="Gene3D" id="3.30.565.10">
    <property type="entry name" value="Histidine kinase-like ATPase, C-terminal domain"/>
    <property type="match status" value="1"/>
</dbReference>
<feature type="domain" description="Response regulatory" evidence="13">
    <location>
        <begin position="522"/>
        <end position="640"/>
    </location>
</feature>
<evidence type="ECO:0000259" key="12">
    <source>
        <dbReference type="PROSITE" id="PS50109"/>
    </source>
</evidence>
<dbReference type="InterPro" id="IPR004358">
    <property type="entry name" value="Sig_transdc_His_kin-like_C"/>
</dbReference>
<dbReference type="STRING" id="29489.VL01_16810"/>
<sequence>MNKGSRKNRVVLGLIVALLLAFSGYCWQLLSWQQQAQELNTAAEVVLNRINSDTVYLLGREKANDESVQQRLGQLSFTLDGFARKVRSDPDKTHAHLAKALLQDMDSYLMQLARLHAMEMSIRYMAQPFERQLQKVRELGATDSLLQRDVHELAQLNGYLQHSWDQNEQQQLLALQQQLASRYHNRPEVMNLLELSEEMARQVVGYHSLRYQLIDMHVSDSLVRWKQGKLERASALMSHFYLMVLLGALICFGLVAATLWRRNQKLSELSRQTGLLAQAKSDFLANMSHEIRTPMNAIIGFSSLALQTELDQQQRDYLGKIKSSSDTLLLLINDILDLTKVESGKLTLEEIDFDLSEQLDSLAGMFADLAERKHIEVIIRKSPEVPLFLRGDPLRLGQVLVNLVNNAIKFTERGEVEVSIELANLHPMRIRFSVRDTGIGIAEEKQGQLFQAFTQLEAGNTRKYGGSGLGLNISQRLVELMGGRITVQSKPGVGSLFQFEIPMAQAMYGVAGHRVFFENQPLVMVMDDNELVLELARDILSRAGMRVLAVNTLSRARQVLREEGPSLRLAILDWRMGQEDGLDLALEMSQHPQWRQIPILMISAWAREGLHARMEGLGLTHFLAKPMTENALLAKVDELLNGSAYDHHIRQAEAQGEQQYFKSLLQGIRVLLAEDNRVNQQLIIEYLRRVEAVVTVVNNGREAVERVSEQPFDVILMDLQMPVLDGLDATRQIRKMVDKHDVPIIALTASAMPGDKERCLGVGMNGYVTKPVSKLDLYNNLLQWVKRQGSEQSGLLEVKPPDMMGILDLQDALKRLDQDKEALQILFKLFMSEHKDDLWEIRSALRRQQPEIASKLLHTLKGVSANISASRLQMVAGELEWRLRQNEVLEDVDLEQLQAVFSQTREEVSHFLLTGEQHENSYGAYTLADDRMSQGIK</sequence>
<evidence type="ECO:0000256" key="2">
    <source>
        <dbReference type="ARBA" id="ARBA00012438"/>
    </source>
</evidence>
<dbReference type="InterPro" id="IPR036097">
    <property type="entry name" value="HisK_dim/P_sf"/>
</dbReference>
<dbReference type="PROSITE" id="PS50109">
    <property type="entry name" value="HIS_KIN"/>
    <property type="match status" value="1"/>
</dbReference>
<dbReference type="EC" id="2.7.13.3" evidence="2"/>
<dbReference type="InterPro" id="IPR001789">
    <property type="entry name" value="Sig_transdc_resp-reg_receiver"/>
</dbReference>
<keyword evidence="8" id="KW-0902">Two-component regulatory system</keyword>
<feature type="domain" description="Histidine kinase" evidence="12">
    <location>
        <begin position="286"/>
        <end position="505"/>
    </location>
</feature>
<dbReference type="Gene3D" id="3.40.50.2300">
    <property type="match status" value="2"/>
</dbReference>
<dbReference type="AlphaFoldDB" id="A0A175VEE8"/>
<feature type="modified residue" description="4-aspartylphosphate" evidence="10">
    <location>
        <position position="573"/>
    </location>
</feature>
<evidence type="ECO:0000313" key="16">
    <source>
        <dbReference type="Proteomes" id="UP000078435"/>
    </source>
</evidence>
<dbReference type="EMBL" id="JMGO02000016">
    <property type="protein sequence ID" value="KXU78857.1"/>
    <property type="molecule type" value="Genomic_DNA"/>
</dbReference>
<dbReference type="InterPro" id="IPR036890">
    <property type="entry name" value="HATPase_C_sf"/>
</dbReference>
<dbReference type="CDD" id="cd00082">
    <property type="entry name" value="HisKA"/>
    <property type="match status" value="1"/>
</dbReference>
<dbReference type="Gene3D" id="1.10.287.130">
    <property type="match status" value="1"/>
</dbReference>
<keyword evidence="6 15" id="KW-0418">Kinase</keyword>
<evidence type="ECO:0000256" key="11">
    <source>
        <dbReference type="SAM" id="Phobius"/>
    </source>
</evidence>
<dbReference type="PANTHER" id="PTHR45339">
    <property type="entry name" value="HYBRID SIGNAL TRANSDUCTION HISTIDINE KINASE J"/>
    <property type="match status" value="1"/>
</dbReference>
<keyword evidence="5" id="KW-0547">Nucleotide-binding</keyword>
<gene>
    <name evidence="15" type="ORF">LCR_02885</name>
</gene>
<evidence type="ECO:0000256" key="7">
    <source>
        <dbReference type="ARBA" id="ARBA00022840"/>
    </source>
</evidence>
<dbReference type="RefSeq" id="WP_042071581.1">
    <property type="nucleotide sequence ID" value="NZ_CDDE01000015.1"/>
</dbReference>
<keyword evidence="11" id="KW-0472">Membrane</keyword>
<dbReference type="InterPro" id="IPR003661">
    <property type="entry name" value="HisK_dim/P_dom"/>
</dbReference>
<dbReference type="Proteomes" id="UP000078435">
    <property type="component" value="Unassembled WGS sequence"/>
</dbReference>
<evidence type="ECO:0000256" key="3">
    <source>
        <dbReference type="ARBA" id="ARBA00022553"/>
    </source>
</evidence>
<dbReference type="SUPFAM" id="SSF47384">
    <property type="entry name" value="Homodimeric domain of signal transducing histidine kinase"/>
    <property type="match status" value="1"/>
</dbReference>
<dbReference type="Pfam" id="PF00512">
    <property type="entry name" value="HisKA"/>
    <property type="match status" value="1"/>
</dbReference>
<dbReference type="SUPFAM" id="SSF52172">
    <property type="entry name" value="CheY-like"/>
    <property type="match status" value="2"/>
</dbReference>
<feature type="domain" description="HPt" evidence="14">
    <location>
        <begin position="819"/>
        <end position="918"/>
    </location>
</feature>
<dbReference type="Pfam" id="PF00072">
    <property type="entry name" value="Response_reg"/>
    <property type="match status" value="2"/>
</dbReference>
<dbReference type="InterPro" id="IPR003594">
    <property type="entry name" value="HATPase_dom"/>
</dbReference>
<protein>
    <recommendedName>
        <fullName evidence="2">histidine kinase</fullName>
        <ecNumber evidence="2">2.7.13.3</ecNumber>
    </recommendedName>
</protein>
<keyword evidence="3 10" id="KW-0597">Phosphoprotein</keyword>
<evidence type="ECO:0000256" key="10">
    <source>
        <dbReference type="PROSITE-ProRule" id="PRU00169"/>
    </source>
</evidence>
<dbReference type="PROSITE" id="PS50894">
    <property type="entry name" value="HPT"/>
    <property type="match status" value="1"/>
</dbReference>
<feature type="modified residue" description="4-aspartylphosphate" evidence="10">
    <location>
        <position position="718"/>
    </location>
</feature>
<dbReference type="SMART" id="SM00448">
    <property type="entry name" value="REC"/>
    <property type="match status" value="2"/>
</dbReference>
<evidence type="ECO:0000259" key="13">
    <source>
        <dbReference type="PROSITE" id="PS50110"/>
    </source>
</evidence>
<dbReference type="CDD" id="cd00156">
    <property type="entry name" value="REC"/>
    <property type="match status" value="1"/>
</dbReference>
<feature type="transmembrane region" description="Helical" evidence="11">
    <location>
        <begin position="240"/>
        <end position="260"/>
    </location>
</feature>
<accession>A0A175VEE8</accession>
<dbReference type="Pfam" id="PF01627">
    <property type="entry name" value="Hpt"/>
    <property type="match status" value="1"/>
</dbReference>
<feature type="modified residue" description="Phosphohistidine" evidence="9">
    <location>
        <position position="858"/>
    </location>
</feature>
<dbReference type="SUPFAM" id="SSF55874">
    <property type="entry name" value="ATPase domain of HSP90 chaperone/DNA topoisomerase II/histidine kinase"/>
    <property type="match status" value="1"/>
</dbReference>
<dbReference type="SMART" id="SM00388">
    <property type="entry name" value="HisKA"/>
    <property type="match status" value="1"/>
</dbReference>
<evidence type="ECO:0000259" key="14">
    <source>
        <dbReference type="PROSITE" id="PS50894"/>
    </source>
</evidence>
<dbReference type="GO" id="GO:0000155">
    <property type="term" value="F:phosphorelay sensor kinase activity"/>
    <property type="evidence" value="ECO:0007669"/>
    <property type="project" value="InterPro"/>
</dbReference>
<dbReference type="GeneID" id="92811593"/>
<dbReference type="InterPro" id="IPR008207">
    <property type="entry name" value="Sig_transdc_His_kin_Hpt_dom"/>
</dbReference>
<dbReference type="InterPro" id="IPR036641">
    <property type="entry name" value="HPT_dom_sf"/>
</dbReference>
<dbReference type="Pfam" id="PF02518">
    <property type="entry name" value="HATPase_c"/>
    <property type="match status" value="1"/>
</dbReference>
<comment type="caution">
    <text evidence="15">The sequence shown here is derived from an EMBL/GenBank/DDBJ whole genome shotgun (WGS) entry which is preliminary data.</text>
</comment>
<keyword evidence="11" id="KW-1133">Transmembrane helix</keyword>
<dbReference type="PANTHER" id="PTHR45339:SF3">
    <property type="entry name" value="HISTIDINE KINASE"/>
    <property type="match status" value="1"/>
</dbReference>
<evidence type="ECO:0000256" key="1">
    <source>
        <dbReference type="ARBA" id="ARBA00000085"/>
    </source>
</evidence>
<evidence type="ECO:0000256" key="4">
    <source>
        <dbReference type="ARBA" id="ARBA00022679"/>
    </source>
</evidence>
<comment type="catalytic activity">
    <reaction evidence="1">
        <text>ATP + protein L-histidine = ADP + protein N-phospho-L-histidine.</text>
        <dbReference type="EC" id="2.7.13.3"/>
    </reaction>
</comment>
<dbReference type="GO" id="GO:0005886">
    <property type="term" value="C:plasma membrane"/>
    <property type="evidence" value="ECO:0007669"/>
    <property type="project" value="UniProtKB-SubCell"/>
</dbReference>
<keyword evidence="4" id="KW-0808">Transferase</keyword>
<dbReference type="PRINTS" id="PR00344">
    <property type="entry name" value="BCTRLSENSOR"/>
</dbReference>
<evidence type="ECO:0000256" key="9">
    <source>
        <dbReference type="PROSITE-ProRule" id="PRU00110"/>
    </source>
</evidence>
<evidence type="ECO:0000256" key="5">
    <source>
        <dbReference type="ARBA" id="ARBA00022741"/>
    </source>
</evidence>
<evidence type="ECO:0000256" key="8">
    <source>
        <dbReference type="ARBA" id="ARBA00023012"/>
    </source>
</evidence>
<dbReference type="InterPro" id="IPR005467">
    <property type="entry name" value="His_kinase_dom"/>
</dbReference>
<name>A0A175VEE8_AEREN</name>
<dbReference type="PROSITE" id="PS50110">
    <property type="entry name" value="RESPONSE_REGULATORY"/>
    <property type="match status" value="2"/>
</dbReference>
<dbReference type="Gene3D" id="1.20.120.160">
    <property type="entry name" value="HPT domain"/>
    <property type="match status" value="1"/>
</dbReference>
<dbReference type="CDD" id="cd17546">
    <property type="entry name" value="REC_hyHK_CKI1_RcsC-like"/>
    <property type="match status" value="1"/>
</dbReference>
<dbReference type="FunFam" id="3.30.565.10:FF:000078">
    <property type="entry name" value="Two-component sensor histidine kinase"/>
    <property type="match status" value="1"/>
</dbReference>
<reference evidence="15 16" key="1">
    <citation type="submission" date="2016-02" db="EMBL/GenBank/DDBJ databases">
        <title>Draft genome sequence of Aeromonas trota strain 1999lcr isolated from cerebrospinal fluid (CSF).</title>
        <authorList>
            <person name="Dallagassa C.B."/>
            <person name="Prediger K.C."/>
            <person name="Weiss V.A."/>
            <person name="Assis F.E."/>
            <person name="Baura V."/>
            <person name="Cruz L.M."/>
            <person name="Souza E.M."/>
            <person name="Pedrosa F.O."/>
            <person name="Fadel-Picheth C.M."/>
        </authorList>
    </citation>
    <scope>NUCLEOTIDE SEQUENCE [LARGE SCALE GENOMIC DNA]</scope>
    <source>
        <strain evidence="15 16">1999lcr</strain>
    </source>
</reference>
<dbReference type="SMART" id="SM00387">
    <property type="entry name" value="HATPase_c"/>
    <property type="match status" value="1"/>
</dbReference>
<proteinExistence type="predicted"/>
<feature type="domain" description="Response regulatory" evidence="13">
    <location>
        <begin position="669"/>
        <end position="785"/>
    </location>
</feature>
<evidence type="ECO:0000256" key="6">
    <source>
        <dbReference type="ARBA" id="ARBA00022777"/>
    </source>
</evidence>
<dbReference type="FunFam" id="1.10.287.130:FF:000002">
    <property type="entry name" value="Two-component osmosensing histidine kinase"/>
    <property type="match status" value="1"/>
</dbReference>